<name>B0CQC9_LACBS</name>
<feature type="region of interest" description="Disordered" evidence="1">
    <location>
        <begin position="59"/>
        <end position="104"/>
    </location>
</feature>
<dbReference type="Proteomes" id="UP000001194">
    <property type="component" value="Unassembled WGS sequence"/>
</dbReference>
<accession>B0CQC9</accession>
<evidence type="ECO:0000313" key="3">
    <source>
        <dbReference type="Proteomes" id="UP000001194"/>
    </source>
</evidence>
<dbReference type="KEGG" id="lbc:LACBIDRAFT_321437"/>
<proteinExistence type="predicted"/>
<organism evidence="3">
    <name type="scientific">Laccaria bicolor (strain S238N-H82 / ATCC MYA-4686)</name>
    <name type="common">Bicoloured deceiver</name>
    <name type="synonym">Laccaria laccata var. bicolor</name>
    <dbReference type="NCBI Taxonomy" id="486041"/>
    <lineage>
        <taxon>Eukaryota</taxon>
        <taxon>Fungi</taxon>
        <taxon>Dikarya</taxon>
        <taxon>Basidiomycota</taxon>
        <taxon>Agaricomycotina</taxon>
        <taxon>Agaricomycetes</taxon>
        <taxon>Agaricomycetidae</taxon>
        <taxon>Agaricales</taxon>
        <taxon>Agaricineae</taxon>
        <taxon>Hydnangiaceae</taxon>
        <taxon>Laccaria</taxon>
    </lineage>
</organism>
<feature type="compositionally biased region" description="Polar residues" evidence="1">
    <location>
        <begin position="59"/>
        <end position="71"/>
    </location>
</feature>
<gene>
    <name evidence="2" type="ORF">LACBIDRAFT_321437</name>
</gene>
<feature type="region of interest" description="Disordered" evidence="1">
    <location>
        <begin position="1"/>
        <end position="20"/>
    </location>
</feature>
<dbReference type="AlphaFoldDB" id="B0CQC9"/>
<dbReference type="RefSeq" id="XP_001874392.1">
    <property type="nucleotide sequence ID" value="XM_001874357.1"/>
</dbReference>
<dbReference type="GeneID" id="6069874"/>
<evidence type="ECO:0000256" key="1">
    <source>
        <dbReference type="SAM" id="MobiDB-lite"/>
    </source>
</evidence>
<keyword evidence="3" id="KW-1185">Reference proteome</keyword>
<evidence type="ECO:0000313" key="2">
    <source>
        <dbReference type="EMBL" id="EDR16184.1"/>
    </source>
</evidence>
<feature type="compositionally biased region" description="Polar residues" evidence="1">
    <location>
        <begin position="1"/>
        <end position="12"/>
    </location>
</feature>
<protein>
    <submittedName>
        <fullName evidence="2">Predicted protein</fullName>
    </submittedName>
</protein>
<reference evidence="2 3" key="1">
    <citation type="journal article" date="2008" name="Nature">
        <title>The genome of Laccaria bicolor provides insights into mycorrhizal symbiosis.</title>
        <authorList>
            <person name="Martin F."/>
            <person name="Aerts A."/>
            <person name="Ahren D."/>
            <person name="Brun A."/>
            <person name="Danchin E.G.J."/>
            <person name="Duchaussoy F."/>
            <person name="Gibon J."/>
            <person name="Kohler A."/>
            <person name="Lindquist E."/>
            <person name="Pereda V."/>
            <person name="Salamov A."/>
            <person name="Shapiro H.J."/>
            <person name="Wuyts J."/>
            <person name="Blaudez D."/>
            <person name="Buee M."/>
            <person name="Brokstein P."/>
            <person name="Canbaeck B."/>
            <person name="Cohen D."/>
            <person name="Courty P.E."/>
            <person name="Coutinho P.M."/>
            <person name="Delaruelle C."/>
            <person name="Detter J.C."/>
            <person name="Deveau A."/>
            <person name="DiFazio S."/>
            <person name="Duplessis S."/>
            <person name="Fraissinet-Tachet L."/>
            <person name="Lucic E."/>
            <person name="Frey-Klett P."/>
            <person name="Fourrey C."/>
            <person name="Feussner I."/>
            <person name="Gay G."/>
            <person name="Grimwood J."/>
            <person name="Hoegger P.J."/>
            <person name="Jain P."/>
            <person name="Kilaru S."/>
            <person name="Labbe J."/>
            <person name="Lin Y.C."/>
            <person name="Legue V."/>
            <person name="Le Tacon F."/>
            <person name="Marmeisse R."/>
            <person name="Melayah D."/>
            <person name="Montanini B."/>
            <person name="Muratet M."/>
            <person name="Nehls U."/>
            <person name="Niculita-Hirzel H."/>
            <person name="Oudot-Le Secq M.P."/>
            <person name="Peter M."/>
            <person name="Quesneville H."/>
            <person name="Rajashekar B."/>
            <person name="Reich M."/>
            <person name="Rouhier N."/>
            <person name="Schmutz J."/>
            <person name="Yin T."/>
            <person name="Chalot M."/>
            <person name="Henrissat B."/>
            <person name="Kuees U."/>
            <person name="Lucas S."/>
            <person name="Van de Peer Y."/>
            <person name="Podila G.K."/>
            <person name="Polle A."/>
            <person name="Pukkila P.J."/>
            <person name="Richardson P.M."/>
            <person name="Rouze P."/>
            <person name="Sanders I.R."/>
            <person name="Stajich J.E."/>
            <person name="Tunlid A."/>
            <person name="Tuskan G."/>
            <person name="Grigoriev I.V."/>
        </authorList>
    </citation>
    <scope>NUCLEOTIDE SEQUENCE [LARGE SCALE GENOMIC DNA]</scope>
    <source>
        <strain evidence="3">S238N-H82 / ATCC MYA-4686</strain>
    </source>
</reference>
<dbReference type="EMBL" id="DS547091">
    <property type="protein sequence ID" value="EDR16184.1"/>
    <property type="molecule type" value="Genomic_DNA"/>
</dbReference>
<sequence length="313" mass="35079">MSTVDNLSYTPSEDSEGTYRDTAQIAATGRRSWKTLGGKGKAVWPPNLDTALHSPSWASQLWESGPGSSLRSPSHIHPSAPHSPMTDGTTVPPNPTPNNLDAQSDEYACPTKDIVVPPLATDLSTFPAQSDDYACQVNDIVDPVIDIPDDDMYQTDEGDQTRKKILENILQRSREDERNWIRLKRRWPIWPSHFPDTLISNYSYYSGYFLPERSHSRQSQNLSLKDHLSRAISGLKLELKADILKFTTTAVFDHGRDTPRICTYTPLSFQEKVAQDALKYPPLPNGTILLSKTLLCIPGVVNQLISSVRYSFY</sequence>
<dbReference type="HOGENOM" id="CLU_888686_0_0_1"/>
<dbReference type="InParanoid" id="B0CQC9"/>
<feature type="compositionally biased region" description="Low complexity" evidence="1">
    <location>
        <begin position="72"/>
        <end position="84"/>
    </location>
</feature>
<dbReference type="OrthoDB" id="3064804at2759"/>